<dbReference type="PROSITE" id="PS50926">
    <property type="entry name" value="TRAM"/>
    <property type="match status" value="1"/>
</dbReference>
<dbReference type="OrthoDB" id="9805215at2"/>
<dbReference type="InterPro" id="IPR013848">
    <property type="entry name" value="Methylthiotransferase_N"/>
</dbReference>
<dbReference type="CDD" id="cd01335">
    <property type="entry name" value="Radical_SAM"/>
    <property type="match status" value="1"/>
</dbReference>
<dbReference type="FunFam" id="3.40.50.12160:FF:000003">
    <property type="entry name" value="CDK5 regulatory subunit-associated protein 1"/>
    <property type="match status" value="1"/>
</dbReference>
<feature type="binding site" evidence="13">
    <location>
        <position position="75"/>
    </location>
    <ligand>
        <name>[4Fe-4S] cluster</name>
        <dbReference type="ChEBI" id="CHEBI:49883"/>
        <label>1</label>
    </ligand>
</feature>
<evidence type="ECO:0000313" key="18">
    <source>
        <dbReference type="EMBL" id="SHK03915.1"/>
    </source>
</evidence>
<feature type="binding site" evidence="13">
    <location>
        <position position="191"/>
    </location>
    <ligand>
        <name>[4Fe-4S] cluster</name>
        <dbReference type="ChEBI" id="CHEBI:49883"/>
        <label>2</label>
        <note>4Fe-4S-S-AdoMet</note>
    </ligand>
</feature>
<comment type="cofactor">
    <cofactor evidence="13">
        <name>[4Fe-4S] cluster</name>
        <dbReference type="ChEBI" id="CHEBI:49883"/>
    </cofactor>
    <text evidence="13">Binds 2 [4Fe-4S] clusters. One cluster is coordinated with 3 cysteines and an exchangeable S-adenosyl-L-methionine.</text>
</comment>
<comment type="catalytic activity">
    <reaction evidence="13">
        <text>N(6)-dimethylallyladenosine(37) in tRNA + (sulfur carrier)-SH + AH2 + 2 S-adenosyl-L-methionine = 2-methylsulfanyl-N(6)-dimethylallyladenosine(37) in tRNA + (sulfur carrier)-H + 5'-deoxyadenosine + L-methionine + A + S-adenosyl-L-homocysteine + 2 H(+)</text>
        <dbReference type="Rhea" id="RHEA:37067"/>
        <dbReference type="Rhea" id="RHEA-COMP:10375"/>
        <dbReference type="Rhea" id="RHEA-COMP:10376"/>
        <dbReference type="Rhea" id="RHEA-COMP:14737"/>
        <dbReference type="Rhea" id="RHEA-COMP:14739"/>
        <dbReference type="ChEBI" id="CHEBI:13193"/>
        <dbReference type="ChEBI" id="CHEBI:15378"/>
        <dbReference type="ChEBI" id="CHEBI:17319"/>
        <dbReference type="ChEBI" id="CHEBI:17499"/>
        <dbReference type="ChEBI" id="CHEBI:29917"/>
        <dbReference type="ChEBI" id="CHEBI:57844"/>
        <dbReference type="ChEBI" id="CHEBI:57856"/>
        <dbReference type="ChEBI" id="CHEBI:59789"/>
        <dbReference type="ChEBI" id="CHEBI:64428"/>
        <dbReference type="ChEBI" id="CHEBI:74415"/>
        <dbReference type="ChEBI" id="CHEBI:74417"/>
        <dbReference type="EC" id="2.8.4.3"/>
    </reaction>
</comment>
<dbReference type="Gene3D" id="2.40.50.140">
    <property type="entry name" value="Nucleic acid-binding proteins"/>
    <property type="match status" value="1"/>
</dbReference>
<keyword evidence="6 13" id="KW-0479">Metal-binding</keyword>
<dbReference type="EMBL" id="FRAT01000001">
    <property type="protein sequence ID" value="SHK03915.1"/>
    <property type="molecule type" value="Genomic_DNA"/>
</dbReference>
<comment type="similarity">
    <text evidence="13">Belongs to the methylthiotransferase family. MiaB subfamily.</text>
</comment>
<dbReference type="InterPro" id="IPR012340">
    <property type="entry name" value="NA-bd_OB-fold"/>
</dbReference>
<evidence type="ECO:0000256" key="8">
    <source>
        <dbReference type="ARBA" id="ARBA00023014"/>
    </source>
</evidence>
<dbReference type="InterPro" id="IPR038135">
    <property type="entry name" value="Methylthiotransferase_N_sf"/>
</dbReference>
<dbReference type="PROSITE" id="PS51918">
    <property type="entry name" value="RADICAL_SAM"/>
    <property type="match status" value="1"/>
</dbReference>
<dbReference type="SMART" id="SM00729">
    <property type="entry name" value="Elp3"/>
    <property type="match status" value="1"/>
</dbReference>
<evidence type="ECO:0000256" key="7">
    <source>
        <dbReference type="ARBA" id="ARBA00023004"/>
    </source>
</evidence>
<evidence type="ECO:0000256" key="11">
    <source>
        <dbReference type="ARBA" id="ARBA00080698"/>
    </source>
</evidence>
<dbReference type="Pfam" id="PF00919">
    <property type="entry name" value="UPF0004"/>
    <property type="match status" value="1"/>
</dbReference>
<reference evidence="18 19" key="1">
    <citation type="submission" date="2016-11" db="EMBL/GenBank/DDBJ databases">
        <authorList>
            <person name="Varghese N."/>
            <person name="Submissions S."/>
        </authorList>
    </citation>
    <scope>NUCLEOTIDE SEQUENCE [LARGE SCALE GENOMIC DNA]</scope>
    <source>
        <strain evidence="18 19">CGMCC 1.12174</strain>
        <strain evidence="17 20">DSM 26351</strain>
    </source>
</reference>
<evidence type="ECO:0000256" key="1">
    <source>
        <dbReference type="ARBA" id="ARBA00003234"/>
    </source>
</evidence>
<keyword evidence="5 13" id="KW-0949">S-adenosyl-L-methionine</keyword>
<comment type="subcellular location">
    <subcellularLocation>
        <location evidence="13">Cytoplasm</location>
    </subcellularLocation>
</comment>
<comment type="subunit">
    <text evidence="13">Monomer.</text>
</comment>
<keyword evidence="20" id="KW-1185">Reference proteome</keyword>
<sequence length="487" mass="55568">MIKDESVAKIIDESQQGNTLALEKDEKNTRKLYIESYGCQMNFSDSEIVASILAKEGFNTTQLLEEADLVLVNTCSIREKAEQTVRKRLEKFNAVKKTNPHMKVGVLGCMAERLKSKFLEEEKIVDMVVGPDAYKDLPNLIQEIDEGRNAVNVILSKDETYGDVAPVRLNSNGITAFVSITRGCDNMCTFCVVPFTRGRERSRDPQSILEEVNDLWERGFKEITLLGQNVDSYLWYGGGLKKDFEKATDMQKATSVNFSKLLELVAQAQPKMRIRFSTSNPQDMTLDVIETMAKHENICKYIHLPVQSGSNRILKAMNRLHTREEYFELIDNIKKIIPDCAISQDMITGFPTETEEDHQDTLSLMEYVKYDFGFMFAYSERPGTLAERKMEDDIPEETKKRRLTEIIDAQQRHSHYRTQEHLGRTEEVLIEGTSKKSADHWMGRNSQNTVVVFPKEHYKVGDFVNVKINECTSATLIGEAVGHSKNN</sequence>
<feature type="domain" description="MTTase N-terminal" evidence="15">
    <location>
        <begin position="30"/>
        <end position="146"/>
    </location>
</feature>
<dbReference type="PANTHER" id="PTHR43020:SF2">
    <property type="entry name" value="MITOCHONDRIAL TRNA METHYLTHIOTRANSFERASE CDK5RAP1"/>
    <property type="match status" value="1"/>
</dbReference>
<keyword evidence="8 13" id="KW-0411">Iron-sulfur</keyword>
<dbReference type="GO" id="GO:0005829">
    <property type="term" value="C:cytosol"/>
    <property type="evidence" value="ECO:0007669"/>
    <property type="project" value="TreeGrafter"/>
</dbReference>
<evidence type="ECO:0000259" key="16">
    <source>
        <dbReference type="PROSITE" id="PS51918"/>
    </source>
</evidence>
<dbReference type="SFLD" id="SFLDF00273">
    <property type="entry name" value="(dimethylallyl)adenosine_tRNA"/>
    <property type="match status" value="1"/>
</dbReference>
<comment type="function">
    <text evidence="1 13">Catalyzes the methylthiolation of N6-(dimethylallyl)adenosine (i(6)A), leading to the formation of 2-methylthio-N6-(dimethylallyl)adenosine (ms(2)i(6)A) at position 37 in tRNAs that read codons beginning with uridine.</text>
</comment>
<evidence type="ECO:0000259" key="14">
    <source>
        <dbReference type="PROSITE" id="PS50926"/>
    </source>
</evidence>
<dbReference type="Proteomes" id="UP000184031">
    <property type="component" value="Unassembled WGS sequence"/>
</dbReference>
<evidence type="ECO:0000313" key="20">
    <source>
        <dbReference type="Proteomes" id="UP000198940"/>
    </source>
</evidence>
<evidence type="ECO:0000256" key="4">
    <source>
        <dbReference type="ARBA" id="ARBA00022679"/>
    </source>
</evidence>
<feature type="binding site" evidence="13">
    <location>
        <position position="39"/>
    </location>
    <ligand>
        <name>[4Fe-4S] cluster</name>
        <dbReference type="ChEBI" id="CHEBI:49883"/>
        <label>1</label>
    </ligand>
</feature>
<dbReference type="HAMAP" id="MF_01864">
    <property type="entry name" value="tRNA_metthiotr_MiaB"/>
    <property type="match status" value="1"/>
</dbReference>
<dbReference type="AlphaFoldDB" id="A0A1M6P7N3"/>
<dbReference type="GO" id="GO:0051539">
    <property type="term" value="F:4 iron, 4 sulfur cluster binding"/>
    <property type="evidence" value="ECO:0007669"/>
    <property type="project" value="UniProtKB-UniRule"/>
</dbReference>
<dbReference type="Gene3D" id="3.80.30.20">
    <property type="entry name" value="tm_1862 like domain"/>
    <property type="match status" value="1"/>
</dbReference>
<keyword evidence="4 13" id="KW-0808">Transferase</keyword>
<feature type="domain" description="TRAM" evidence="14">
    <location>
        <begin position="419"/>
        <end position="482"/>
    </location>
</feature>
<dbReference type="InterPro" id="IPR007197">
    <property type="entry name" value="rSAM"/>
</dbReference>
<dbReference type="InterPro" id="IPR023404">
    <property type="entry name" value="rSAM_horseshoe"/>
</dbReference>
<dbReference type="InterPro" id="IPR006463">
    <property type="entry name" value="MiaB_methiolase"/>
</dbReference>
<dbReference type="NCBIfam" id="TIGR01574">
    <property type="entry name" value="miaB-methiolase"/>
    <property type="match status" value="1"/>
</dbReference>
<dbReference type="InterPro" id="IPR002792">
    <property type="entry name" value="TRAM_dom"/>
</dbReference>
<dbReference type="SFLD" id="SFLDG01082">
    <property type="entry name" value="B12-binding_domain_containing"/>
    <property type="match status" value="1"/>
</dbReference>
<evidence type="ECO:0000256" key="12">
    <source>
        <dbReference type="ARBA" id="ARBA00081141"/>
    </source>
</evidence>
<keyword evidence="13" id="KW-0819">tRNA processing</keyword>
<dbReference type="EC" id="2.8.4.3" evidence="9 13"/>
<evidence type="ECO:0000256" key="3">
    <source>
        <dbReference type="ARBA" id="ARBA00022490"/>
    </source>
</evidence>
<evidence type="ECO:0000256" key="9">
    <source>
        <dbReference type="ARBA" id="ARBA00033765"/>
    </source>
</evidence>
<evidence type="ECO:0000313" key="17">
    <source>
        <dbReference type="EMBL" id="SFB66394.1"/>
    </source>
</evidence>
<dbReference type="EMBL" id="FOKU01000001">
    <property type="protein sequence ID" value="SFB66394.1"/>
    <property type="molecule type" value="Genomic_DNA"/>
</dbReference>
<evidence type="ECO:0000256" key="2">
    <source>
        <dbReference type="ARBA" id="ARBA00022485"/>
    </source>
</evidence>
<dbReference type="Proteomes" id="UP000198940">
    <property type="component" value="Unassembled WGS sequence"/>
</dbReference>
<dbReference type="GO" id="GO:0046872">
    <property type="term" value="F:metal ion binding"/>
    <property type="evidence" value="ECO:0007669"/>
    <property type="project" value="UniProtKB-KW"/>
</dbReference>
<evidence type="ECO:0000256" key="13">
    <source>
        <dbReference type="HAMAP-Rule" id="MF_01864"/>
    </source>
</evidence>
<evidence type="ECO:0000256" key="5">
    <source>
        <dbReference type="ARBA" id="ARBA00022691"/>
    </source>
</evidence>
<dbReference type="PROSITE" id="PS01278">
    <property type="entry name" value="MTTASE_RADICAL"/>
    <property type="match status" value="1"/>
</dbReference>
<evidence type="ECO:0000259" key="15">
    <source>
        <dbReference type="PROSITE" id="PS51449"/>
    </source>
</evidence>
<dbReference type="Gene3D" id="3.40.50.12160">
    <property type="entry name" value="Methylthiotransferase, N-terminal domain"/>
    <property type="match status" value="1"/>
</dbReference>
<dbReference type="FunFam" id="3.80.30.20:FF:000001">
    <property type="entry name" value="tRNA-2-methylthio-N(6)-dimethylallyladenosine synthase 2"/>
    <property type="match status" value="1"/>
</dbReference>
<organism evidence="18 19">
    <name type="scientific">Flagellimonas taeanensis</name>
    <dbReference type="NCBI Taxonomy" id="1005926"/>
    <lineage>
        <taxon>Bacteria</taxon>
        <taxon>Pseudomonadati</taxon>
        <taxon>Bacteroidota</taxon>
        <taxon>Flavobacteriia</taxon>
        <taxon>Flavobacteriales</taxon>
        <taxon>Flavobacteriaceae</taxon>
        <taxon>Flagellimonas</taxon>
    </lineage>
</organism>
<evidence type="ECO:0000256" key="6">
    <source>
        <dbReference type="ARBA" id="ARBA00022723"/>
    </source>
</evidence>
<evidence type="ECO:0000313" key="19">
    <source>
        <dbReference type="Proteomes" id="UP000184031"/>
    </source>
</evidence>
<dbReference type="SFLD" id="SFLDS00029">
    <property type="entry name" value="Radical_SAM"/>
    <property type="match status" value="1"/>
</dbReference>
<dbReference type="SUPFAM" id="SSF102114">
    <property type="entry name" value="Radical SAM enzymes"/>
    <property type="match status" value="1"/>
</dbReference>
<comment type="caution">
    <text evidence="18">The sequence shown here is derived from an EMBL/GenBank/DDBJ whole genome shotgun (WGS) entry which is preliminary data.</text>
</comment>
<dbReference type="Pfam" id="PF04055">
    <property type="entry name" value="Radical_SAM"/>
    <property type="match status" value="1"/>
</dbReference>
<name>A0A1M6P7N3_9FLAO</name>
<dbReference type="InterPro" id="IPR005839">
    <property type="entry name" value="Methylthiotransferase"/>
</dbReference>
<dbReference type="InterPro" id="IPR006638">
    <property type="entry name" value="Elp3/MiaA/NifB-like_rSAM"/>
</dbReference>
<dbReference type="RefSeq" id="WP_072875674.1">
    <property type="nucleotide sequence ID" value="NZ_FOKU01000001.1"/>
</dbReference>
<keyword evidence="7 13" id="KW-0408">Iron</keyword>
<feature type="binding site" evidence="13">
    <location>
        <position position="109"/>
    </location>
    <ligand>
        <name>[4Fe-4S] cluster</name>
        <dbReference type="ChEBI" id="CHEBI:49883"/>
        <label>1</label>
    </ligand>
</feature>
<keyword evidence="3 13" id="KW-0963">Cytoplasm</keyword>
<proteinExistence type="inferred from homology"/>
<dbReference type="NCBIfam" id="TIGR00089">
    <property type="entry name" value="MiaB/RimO family radical SAM methylthiotransferase"/>
    <property type="match status" value="1"/>
</dbReference>
<dbReference type="PANTHER" id="PTHR43020">
    <property type="entry name" value="CDK5 REGULATORY SUBUNIT-ASSOCIATED PROTEIN 1"/>
    <property type="match status" value="1"/>
</dbReference>
<dbReference type="Pfam" id="PF01938">
    <property type="entry name" value="TRAM"/>
    <property type="match status" value="1"/>
</dbReference>
<evidence type="ECO:0000256" key="10">
    <source>
        <dbReference type="ARBA" id="ARBA00068570"/>
    </source>
</evidence>
<dbReference type="STRING" id="1055723.SAMN05216293_0064"/>
<dbReference type="PROSITE" id="PS51449">
    <property type="entry name" value="MTTASE_N"/>
    <property type="match status" value="1"/>
</dbReference>
<feature type="binding site" evidence="13">
    <location>
        <position position="188"/>
    </location>
    <ligand>
        <name>[4Fe-4S] cluster</name>
        <dbReference type="ChEBI" id="CHEBI:49883"/>
        <label>2</label>
        <note>4Fe-4S-S-AdoMet</note>
    </ligand>
</feature>
<dbReference type="SFLD" id="SFLDG01061">
    <property type="entry name" value="methylthiotransferase"/>
    <property type="match status" value="1"/>
</dbReference>
<dbReference type="InterPro" id="IPR058240">
    <property type="entry name" value="rSAM_sf"/>
</dbReference>
<dbReference type="SFLD" id="SFLDF00413">
    <property type="entry name" value="CDK5RAP1"/>
    <property type="match status" value="1"/>
</dbReference>
<protein>
    <recommendedName>
        <fullName evidence="10 13">tRNA-2-methylthio-N(6)-dimethylallyladenosine synthase</fullName>
        <ecNumber evidence="9 13">2.8.4.3</ecNumber>
    </recommendedName>
    <alternativeName>
        <fullName evidence="12 13">(Dimethylallyl)adenosine tRNA methylthiotransferase MiaB</fullName>
    </alternativeName>
    <alternativeName>
        <fullName evidence="11 13">tRNA-i(6)A37 methylthiotransferase</fullName>
    </alternativeName>
</protein>
<feature type="domain" description="Radical SAM core" evidence="16">
    <location>
        <begin position="170"/>
        <end position="417"/>
    </location>
</feature>
<feature type="binding site" evidence="13">
    <location>
        <position position="184"/>
    </location>
    <ligand>
        <name>[4Fe-4S] cluster</name>
        <dbReference type="ChEBI" id="CHEBI:49883"/>
        <label>2</label>
        <note>4Fe-4S-S-AdoMet</note>
    </ligand>
</feature>
<accession>A0A1M6P7N3</accession>
<gene>
    <name evidence="13" type="primary">miaB</name>
    <name evidence="17" type="ORF">SAMN04487891_10163</name>
    <name evidence="18" type="ORF">SAMN05216293_0064</name>
</gene>
<dbReference type="GO" id="GO:0035597">
    <property type="term" value="F:tRNA-2-methylthio-N(6)-dimethylallyladenosine(37) synthase activity"/>
    <property type="evidence" value="ECO:0007669"/>
    <property type="project" value="UniProtKB-EC"/>
</dbReference>
<dbReference type="InterPro" id="IPR020612">
    <property type="entry name" value="Methylthiotransferase_CS"/>
</dbReference>
<keyword evidence="2 13" id="KW-0004">4Fe-4S</keyword>